<dbReference type="GO" id="GO:0030203">
    <property type="term" value="P:glycosaminoglycan metabolic process"/>
    <property type="evidence" value="ECO:0007669"/>
    <property type="project" value="TreeGrafter"/>
</dbReference>
<evidence type="ECO:0000256" key="3">
    <source>
        <dbReference type="ARBA" id="ARBA00006285"/>
    </source>
</evidence>
<comment type="catalytic activity">
    <reaction evidence="15">
        <text>N-acetyl-beta-D-galactosaminyl-(1-&gt;4)-beta-D-3-sulfogalactosyl-(1-&gt;4)-beta-D-glucosyl-(1&lt;-&gt;1')-ceramide + H2O = a beta-D-3-sulfogalactosyl-(1-&gt;4)-beta-D-glucosyl-(1&lt;-&gt;1')-ceramide + N-acetyl-beta-D-galactosamine</text>
        <dbReference type="Rhea" id="RHEA:48276"/>
        <dbReference type="ChEBI" id="CHEBI:15377"/>
        <dbReference type="ChEBI" id="CHEBI:28497"/>
        <dbReference type="ChEBI" id="CHEBI:90163"/>
        <dbReference type="ChEBI" id="CHEBI:90164"/>
    </reaction>
    <physiologicalReaction direction="left-to-right" evidence="15">
        <dbReference type="Rhea" id="RHEA:48277"/>
    </physiologicalReaction>
</comment>
<dbReference type="PRINTS" id="PR00738">
    <property type="entry name" value="GLHYDRLASE20"/>
</dbReference>
<comment type="subcellular location">
    <subcellularLocation>
        <location evidence="2">Lysosome</location>
    </subcellularLocation>
</comment>
<evidence type="ECO:0000256" key="7">
    <source>
        <dbReference type="ARBA" id="ARBA00023098"/>
    </source>
</evidence>
<dbReference type="Pfam" id="PF00728">
    <property type="entry name" value="Glyco_hydro_20"/>
    <property type="match status" value="2"/>
</dbReference>
<dbReference type="Gene3D" id="3.30.379.10">
    <property type="entry name" value="Chitobiase/beta-hexosaminidase domain 2-like"/>
    <property type="match status" value="3"/>
</dbReference>
<keyword evidence="7" id="KW-0443">Lipid metabolism</keyword>
<evidence type="ECO:0000256" key="14">
    <source>
        <dbReference type="ARBA" id="ARBA00043827"/>
    </source>
</evidence>
<dbReference type="InterPro" id="IPR017853">
    <property type="entry name" value="GH"/>
</dbReference>
<keyword evidence="6" id="KW-0378">Hydrolase</keyword>
<dbReference type="InterPro" id="IPR025705">
    <property type="entry name" value="Beta_hexosaminidase_sua/sub"/>
</dbReference>
<evidence type="ECO:0000256" key="12">
    <source>
        <dbReference type="ARBA" id="ARBA00023505"/>
    </source>
</evidence>
<keyword evidence="10" id="KW-0458">Lysosome</keyword>
<dbReference type="GO" id="GO:0016020">
    <property type="term" value="C:membrane"/>
    <property type="evidence" value="ECO:0007669"/>
    <property type="project" value="TreeGrafter"/>
</dbReference>
<evidence type="ECO:0000256" key="2">
    <source>
        <dbReference type="ARBA" id="ARBA00004371"/>
    </source>
</evidence>
<comment type="similarity">
    <text evidence="3">Belongs to the glycosyl hydrolase 20 family.</text>
</comment>
<dbReference type="EMBL" id="OC919944">
    <property type="protein sequence ID" value="CAD7652059.1"/>
    <property type="molecule type" value="Genomic_DNA"/>
</dbReference>
<dbReference type="PANTHER" id="PTHR22600">
    <property type="entry name" value="BETA-HEXOSAMINIDASE"/>
    <property type="match status" value="1"/>
</dbReference>
<dbReference type="FunFam" id="3.20.20.80:FF:000049">
    <property type="entry name" value="Beta-hexosaminidase A"/>
    <property type="match status" value="2"/>
</dbReference>
<dbReference type="Gene3D" id="3.20.20.80">
    <property type="entry name" value="Glycosidases"/>
    <property type="match status" value="2"/>
</dbReference>
<dbReference type="CDD" id="cd06562">
    <property type="entry name" value="GH20_HexA_HexB-like"/>
    <property type="match status" value="2"/>
</dbReference>
<keyword evidence="8" id="KW-1015">Disulfide bond</keyword>
<gene>
    <name evidence="21" type="ORF">ONB1V03_LOCUS8726</name>
</gene>
<dbReference type="InterPro" id="IPR029019">
    <property type="entry name" value="HEX_eukaryotic_N"/>
</dbReference>
<dbReference type="EMBL" id="CAJPVJ010005119">
    <property type="protein sequence ID" value="CAG2169246.1"/>
    <property type="molecule type" value="Genomic_DNA"/>
</dbReference>
<evidence type="ECO:0000256" key="18">
    <source>
        <dbReference type="SAM" id="SignalP"/>
    </source>
</evidence>
<keyword evidence="5 18" id="KW-0732">Signal</keyword>
<evidence type="ECO:0000256" key="11">
    <source>
        <dbReference type="ARBA" id="ARBA00023295"/>
    </source>
</evidence>
<comment type="catalytic activity">
    <reaction evidence="12">
        <text>beta-D-GalNAc-(1-&gt;4)-alpha-L-IdoA-(1-&gt;3)-beta-D-GalNAc-4-sulfate-(1-&gt;4)-alpha-L-IdoA-(1-&gt;3)-D-GalNAc-4-sulfate + H2O = alpha-L-IdoA-(1-&gt;3)-beta-D-GalNAc-4-sulfate-(1-&gt;4)-alpha-L-IdoA-(1-&gt;3)-D-GalNAc-4-sulfate + N-acetyl-D-galactosamine</text>
        <dbReference type="Rhea" id="RHEA:64372"/>
        <dbReference type="ChEBI" id="CHEBI:15377"/>
        <dbReference type="ChEBI" id="CHEBI:28037"/>
        <dbReference type="ChEBI" id="CHEBI:152565"/>
        <dbReference type="ChEBI" id="CHEBI:152566"/>
    </reaction>
    <physiologicalReaction direction="left-to-right" evidence="12">
        <dbReference type="Rhea" id="RHEA:64373"/>
    </physiologicalReaction>
</comment>
<feature type="signal peptide" evidence="18">
    <location>
        <begin position="1"/>
        <end position="20"/>
    </location>
</feature>
<dbReference type="GO" id="GO:0004563">
    <property type="term" value="F:beta-N-acetylhexosaminidase activity"/>
    <property type="evidence" value="ECO:0007669"/>
    <property type="project" value="UniProtKB-EC"/>
</dbReference>
<accession>A0A7R9M1X1</accession>
<evidence type="ECO:0000256" key="13">
    <source>
        <dbReference type="ARBA" id="ARBA00043767"/>
    </source>
</evidence>
<evidence type="ECO:0000259" key="20">
    <source>
        <dbReference type="Pfam" id="PF14845"/>
    </source>
</evidence>
<evidence type="ECO:0000256" key="10">
    <source>
        <dbReference type="ARBA" id="ARBA00023228"/>
    </source>
</evidence>
<keyword evidence="11" id="KW-0326">Glycosidase</keyword>
<comment type="catalytic activity">
    <reaction evidence="1">
        <text>Hydrolysis of terminal non-reducing N-acetyl-D-hexosamine residues in N-acetyl-beta-D-hexosaminides.</text>
        <dbReference type="EC" id="3.2.1.52"/>
    </reaction>
</comment>
<name>A0A7R9M1X1_9ACAR</name>
<dbReference type="GO" id="GO:0006689">
    <property type="term" value="P:ganglioside catabolic process"/>
    <property type="evidence" value="ECO:0007669"/>
    <property type="project" value="TreeGrafter"/>
</dbReference>
<evidence type="ECO:0000256" key="5">
    <source>
        <dbReference type="ARBA" id="ARBA00022729"/>
    </source>
</evidence>
<feature type="chain" id="PRO_5035592469" description="beta-N-acetylhexosaminidase" evidence="18">
    <location>
        <begin position="21"/>
        <end position="1073"/>
    </location>
</feature>
<evidence type="ECO:0000256" key="4">
    <source>
        <dbReference type="ARBA" id="ARBA00012663"/>
    </source>
</evidence>
<evidence type="ECO:0000256" key="15">
    <source>
        <dbReference type="ARBA" id="ARBA00047301"/>
    </source>
</evidence>
<organism evidence="21">
    <name type="scientific">Oppiella nova</name>
    <dbReference type="NCBI Taxonomy" id="334625"/>
    <lineage>
        <taxon>Eukaryota</taxon>
        <taxon>Metazoa</taxon>
        <taxon>Ecdysozoa</taxon>
        <taxon>Arthropoda</taxon>
        <taxon>Chelicerata</taxon>
        <taxon>Arachnida</taxon>
        <taxon>Acari</taxon>
        <taxon>Acariformes</taxon>
        <taxon>Sarcoptiformes</taxon>
        <taxon>Oribatida</taxon>
        <taxon>Brachypylina</taxon>
        <taxon>Oppioidea</taxon>
        <taxon>Oppiidae</taxon>
        <taxon>Oppiella</taxon>
    </lineage>
</organism>
<dbReference type="GO" id="GO:0005975">
    <property type="term" value="P:carbohydrate metabolic process"/>
    <property type="evidence" value="ECO:0007669"/>
    <property type="project" value="InterPro"/>
</dbReference>
<sequence>MNLIVFIFGLIVVYGTQVSAESTGNIWPYPQVAKIDKTFFTINSKEFAFVVKTQGKCDLLDKAIARYKKLLFLEDCSLVSANAIESLFDRKCDLLDKAIARYKKLLFLEDCSLVSANAIESLFDSQLNLRQNADYLGDVANITLTVQNPCETQPHMNMNEMYSISINPQITDIYAENVWGAIQALETFSQLIQNVGQNQFIINETEILDYPRFAHRGVMLDTSRHYVPVRELLENLDAMAFNKLNVFHWHIVDDNSFPYVSQKFPELSLKGAFNPKTHIYTDQEIQQIIDYGAERAIRVLVEFDTPGHTESWGKGQPGLLTPCYTSGKPDGTYGPIDPSKNSSYEFIKELFTEVVKRFPDQYLHLGGDEVNLQCWVLNPDVQQFMKSKNFTSVPQIFQYYIEGLLDIVRGLDKSYIVWQEVLDEGVVPKSDTLIHVWKDNWEIEMQKVTKQGYQALLSSCWYLNYISYGTDWPKYYACDPQNFGAPEEQAKLVIGGEACMWGEWVDGTNVISRTWPRAIAVAERLWSSKTLTDINLANPRFNRQHCLMYSNSSLGDNVWPMPQILITNESFYAINPKSFNFVSIISKKCDLLDKAIARYRKLLFIEDCSLVSDRGGHQKTSTLYDSRRELSKDPNYKGLLNNITVLVSEECETDTHLEMNENYTIDINDQTALIYAESVWGAIRAFETLSQLIENVGLNQFIVNYTSVTDFPRFKYRGLLLDTSRHYLPIHRLEQSLDAMAYNKLNVFHWHMTDDQSFPYVSQVFPDLSLRGAYNPKTHIYTKQDIQHIIDYANDRGIRVVVEFDTPGHTLAWGKGQPGLLTPCYTNGKPNGIYGPIDPSKQSTYNFIETLFKEILDRFPDQYFHLGGDEVDYNCWRSNPHINDFMKSKNMIKKTVSSSTANKKSNEPYAKLEEYYILKVIDMVKKWNRSSIVWQEVFDNGAKMTNDTIIHVWKLDNWPLELSNVTKNGFQTILSSCWYLNKISYGTDWHKYYTCEPFSFKGTEQQYSLVIGGEATIWGEWVDGSNVIGRTWPRALAVAERLWSSRDVKNPWTANRRFNRQHCLMYDLSFPIN</sequence>
<dbReference type="EC" id="3.2.1.52" evidence="4"/>
<evidence type="ECO:0000256" key="1">
    <source>
        <dbReference type="ARBA" id="ARBA00001231"/>
    </source>
</evidence>
<feature type="domain" description="Glycoside hydrolase family 20 catalytic" evidence="19">
    <location>
        <begin position="213"/>
        <end position="528"/>
    </location>
</feature>
<dbReference type="AlphaFoldDB" id="A0A7R9M1X1"/>
<evidence type="ECO:0000256" key="6">
    <source>
        <dbReference type="ARBA" id="ARBA00022801"/>
    </source>
</evidence>
<reference evidence="21" key="1">
    <citation type="submission" date="2020-11" db="EMBL/GenBank/DDBJ databases">
        <authorList>
            <person name="Tran Van P."/>
        </authorList>
    </citation>
    <scope>NUCLEOTIDE SEQUENCE</scope>
</reference>
<feature type="domain" description="Beta-hexosaminidase eukaryotic type N-terminal" evidence="20">
    <location>
        <begin position="558"/>
        <end position="692"/>
    </location>
</feature>
<comment type="catalytic activity">
    <reaction evidence="13">
        <text>a ganglioside GM2 (d18:1(4E)) + H2O = a ganglioside GM3 (d18:1(4E)) + N-acetyl-beta-D-galactosamine</text>
        <dbReference type="Rhea" id="RHEA:47940"/>
        <dbReference type="ChEBI" id="CHEBI:15377"/>
        <dbReference type="ChEBI" id="CHEBI:28497"/>
        <dbReference type="ChEBI" id="CHEBI:60065"/>
        <dbReference type="ChEBI" id="CHEBI:71502"/>
    </reaction>
    <physiologicalReaction direction="left-to-right" evidence="13">
        <dbReference type="Rhea" id="RHEA:47941"/>
    </physiologicalReaction>
</comment>
<evidence type="ECO:0000259" key="19">
    <source>
        <dbReference type="Pfam" id="PF00728"/>
    </source>
</evidence>
<comment type="catalytic activity">
    <reaction evidence="14">
        <text>a ganglioside GM2 + H2O = a ganglioside GM3 + N-acetyl-beta-D-galactosamine</text>
        <dbReference type="Rhea" id="RHEA:47968"/>
        <dbReference type="ChEBI" id="CHEBI:15377"/>
        <dbReference type="ChEBI" id="CHEBI:28497"/>
        <dbReference type="ChEBI" id="CHEBI:79210"/>
        <dbReference type="ChEBI" id="CHEBI:79218"/>
    </reaction>
    <physiologicalReaction direction="left-to-right" evidence="14">
        <dbReference type="Rhea" id="RHEA:47969"/>
    </physiologicalReaction>
</comment>
<dbReference type="Pfam" id="PF14845">
    <property type="entry name" value="Glycohydro_20b2"/>
    <property type="match status" value="2"/>
</dbReference>
<dbReference type="SUPFAM" id="SSF51445">
    <property type="entry name" value="(Trans)glycosidases"/>
    <property type="match status" value="2"/>
</dbReference>
<keyword evidence="22" id="KW-1185">Reference proteome</keyword>
<feature type="domain" description="Glycoside hydrolase family 20 catalytic" evidence="19">
    <location>
        <begin position="714"/>
        <end position="1045"/>
    </location>
</feature>
<evidence type="ECO:0000313" key="21">
    <source>
        <dbReference type="EMBL" id="CAD7652059.1"/>
    </source>
</evidence>
<dbReference type="InterPro" id="IPR029018">
    <property type="entry name" value="Hex-like_dom2"/>
</dbReference>
<dbReference type="PANTHER" id="PTHR22600:SF21">
    <property type="entry name" value="BETA-HEXOSAMINIDASE A"/>
    <property type="match status" value="1"/>
</dbReference>
<protein>
    <recommendedName>
        <fullName evidence="4">beta-N-acetylhexosaminidase</fullName>
        <ecNumber evidence="4">3.2.1.52</ecNumber>
    </recommendedName>
</protein>
<proteinExistence type="inferred from homology"/>
<evidence type="ECO:0000256" key="8">
    <source>
        <dbReference type="ARBA" id="ARBA00023157"/>
    </source>
</evidence>
<dbReference type="InterPro" id="IPR015883">
    <property type="entry name" value="Glyco_hydro_20_cat"/>
</dbReference>
<dbReference type="OrthoDB" id="428480at2759"/>
<dbReference type="Proteomes" id="UP000728032">
    <property type="component" value="Unassembled WGS sequence"/>
</dbReference>
<evidence type="ECO:0000256" key="16">
    <source>
        <dbReference type="ARBA" id="ARBA00049464"/>
    </source>
</evidence>
<evidence type="ECO:0000313" key="22">
    <source>
        <dbReference type="Proteomes" id="UP000728032"/>
    </source>
</evidence>
<dbReference type="SUPFAM" id="SSF55545">
    <property type="entry name" value="beta-N-acetylhexosaminidase-like domain"/>
    <property type="match status" value="2"/>
</dbReference>
<feature type="active site" description="Proton donor" evidence="17">
    <location>
        <position position="369"/>
    </location>
</feature>
<dbReference type="GO" id="GO:0005764">
    <property type="term" value="C:lysosome"/>
    <property type="evidence" value="ECO:0007669"/>
    <property type="project" value="UniProtKB-SubCell"/>
</dbReference>
<evidence type="ECO:0000256" key="17">
    <source>
        <dbReference type="PIRSR" id="PIRSR625705-1"/>
    </source>
</evidence>
<comment type="catalytic activity">
    <reaction evidence="16">
        <text>N-acetyl-beta-D-6-sulfogalactosaminyl-(1-&gt;4)-alpha-L-iduronyl-(1-&gt;3)-N-acetyl-D-6-sulfogalactosamine + H2O = alpha-L-iduronyl-(1-&gt;3)-N-acetyl-D-6-sulfogalactosamine + N-acetyl-D-6-sulfogalactosamine</text>
        <dbReference type="Rhea" id="RHEA:64384"/>
        <dbReference type="ChEBI" id="CHEBI:15377"/>
        <dbReference type="ChEBI" id="CHEBI:152567"/>
        <dbReference type="ChEBI" id="CHEBI:152568"/>
        <dbReference type="ChEBI" id="CHEBI:153064"/>
    </reaction>
    <physiologicalReaction direction="left-to-right" evidence="16">
        <dbReference type="Rhea" id="RHEA:64385"/>
    </physiologicalReaction>
</comment>
<evidence type="ECO:0000256" key="9">
    <source>
        <dbReference type="ARBA" id="ARBA00023180"/>
    </source>
</evidence>
<feature type="domain" description="Beta-hexosaminidase eukaryotic type N-terminal" evidence="20">
    <location>
        <begin position="26"/>
        <end position="191"/>
    </location>
</feature>
<keyword evidence="9" id="KW-0325">Glycoprotein</keyword>